<dbReference type="SMART" id="SM00729">
    <property type="entry name" value="Elp3"/>
    <property type="match status" value="1"/>
</dbReference>
<organism evidence="9 10">
    <name type="scientific">Desulfurispira natronophila</name>
    <dbReference type="NCBI Taxonomy" id="682562"/>
    <lineage>
        <taxon>Bacteria</taxon>
        <taxon>Pseudomonadati</taxon>
        <taxon>Chrysiogenota</taxon>
        <taxon>Chrysiogenia</taxon>
        <taxon>Chrysiogenales</taxon>
        <taxon>Chrysiogenaceae</taxon>
        <taxon>Desulfurispira</taxon>
    </lineage>
</organism>
<evidence type="ECO:0000259" key="8">
    <source>
        <dbReference type="PROSITE" id="PS51918"/>
    </source>
</evidence>
<dbReference type="PANTHER" id="PTHR32331">
    <property type="entry name" value="UPF0313 PROTEIN YGIQ"/>
    <property type="match status" value="1"/>
</dbReference>
<dbReference type="NCBIfam" id="TIGR03904">
    <property type="entry name" value="SAM_YgiQ"/>
    <property type="match status" value="1"/>
</dbReference>
<dbReference type="SFLD" id="SFLDS00029">
    <property type="entry name" value="Radical_SAM"/>
    <property type="match status" value="1"/>
</dbReference>
<dbReference type="Gene3D" id="3.80.30.20">
    <property type="entry name" value="tm_1862 like domain"/>
    <property type="match status" value="1"/>
</dbReference>
<comment type="cofactor">
    <cofactor evidence="1">
        <name>[4Fe-4S] cluster</name>
        <dbReference type="ChEBI" id="CHEBI:49883"/>
    </cofactor>
</comment>
<comment type="caution">
    <text evidence="9">The sequence shown here is derived from an EMBL/GenBank/DDBJ whole genome shotgun (WGS) entry which is preliminary data.</text>
</comment>
<evidence type="ECO:0000256" key="4">
    <source>
        <dbReference type="ARBA" id="ARBA00022723"/>
    </source>
</evidence>
<dbReference type="AlphaFoldDB" id="A0A7W7Y352"/>
<dbReference type="PROSITE" id="PS51918">
    <property type="entry name" value="RADICAL_SAM"/>
    <property type="match status" value="1"/>
</dbReference>
<evidence type="ECO:0000256" key="7">
    <source>
        <dbReference type="SAM" id="MobiDB-lite"/>
    </source>
</evidence>
<sequence>MYIPTSQAELRHRGVTRPDVILISGDTYIDSPCSGIAIIGRVLEAAGFSVAIIAQPRTDRSDDITLFGEPRLCWGVTAGCVDSSVANYTALGKPRRSCDFTPGNRNDRRPHRATIAYTNLIRRYFKSTVPIVLGGIEASLRRIAHYDYISGAVRRSVLLDAKADILVYGMGERAILNIVQRLEQGEPLGVIPGTCTLDSYPKQEYVDLPPYEEVAKNREAFGQMFSLFSRHNRSHCEPGLNQRHGHRYLLHHPPAVPLDSTELDHIYELPYMHNVPPAIRQQGEVRALHTIRHSITTHRGCYGQCSFCAIALHQGRCVVSRSSRSIVREAQRLTQLEGFRGTLPDLGGPTANMYGSGCQQMQQGDPCAHRYCIGYDGVCPQLKHGHRSQMQLLQALEAVDGIKSIRIASGIRFDLILADVKNGRAYLEQLVDHHLGGQMKIAPEHSENDVLQFMNKPRAEVLQKFVRLLRSVRPQAYLSCYVIAAHPGCTKKHMENFARFARRELKFVPEQVQVFTPTPSTLSTTMFHSELDPGSGNTLFCEKGGQGRQAQREAVAGAPPSGKGARRQRRFRT</sequence>
<dbReference type="InterPro" id="IPR007197">
    <property type="entry name" value="rSAM"/>
</dbReference>
<dbReference type="RefSeq" id="WP_183729360.1">
    <property type="nucleotide sequence ID" value="NZ_JACHID010000002.1"/>
</dbReference>
<reference evidence="9 10" key="1">
    <citation type="submission" date="2020-08" db="EMBL/GenBank/DDBJ databases">
        <title>Genomic Encyclopedia of Type Strains, Phase IV (KMG-IV): sequencing the most valuable type-strain genomes for metagenomic binning, comparative biology and taxonomic classification.</title>
        <authorList>
            <person name="Goeker M."/>
        </authorList>
    </citation>
    <scope>NUCLEOTIDE SEQUENCE [LARGE SCALE GENOMIC DNA]</scope>
    <source>
        <strain evidence="9 10">DSM 22071</strain>
    </source>
</reference>
<dbReference type="GO" id="GO:0046872">
    <property type="term" value="F:metal ion binding"/>
    <property type="evidence" value="ECO:0007669"/>
    <property type="project" value="UniProtKB-KW"/>
</dbReference>
<dbReference type="SFLD" id="SFLDG01069">
    <property type="entry name" value="UPF0313"/>
    <property type="match status" value="1"/>
</dbReference>
<evidence type="ECO:0000256" key="3">
    <source>
        <dbReference type="ARBA" id="ARBA00022691"/>
    </source>
</evidence>
<keyword evidence="10" id="KW-1185">Reference proteome</keyword>
<feature type="domain" description="Radical SAM core" evidence="8">
    <location>
        <begin position="287"/>
        <end position="559"/>
    </location>
</feature>
<keyword evidence="6" id="KW-0411">Iron-sulfur</keyword>
<dbReference type="GO" id="GO:0051539">
    <property type="term" value="F:4 iron, 4 sulfur cluster binding"/>
    <property type="evidence" value="ECO:0007669"/>
    <property type="project" value="UniProtKB-KW"/>
</dbReference>
<protein>
    <submittedName>
        <fullName evidence="9">Putative radical SAM protein YgiQ</fullName>
    </submittedName>
</protein>
<keyword evidence="4" id="KW-0479">Metal-binding</keyword>
<dbReference type="InterPro" id="IPR006638">
    <property type="entry name" value="Elp3/MiaA/NifB-like_rSAM"/>
</dbReference>
<evidence type="ECO:0000313" key="10">
    <source>
        <dbReference type="Proteomes" id="UP000528322"/>
    </source>
</evidence>
<dbReference type="PANTHER" id="PTHR32331:SF0">
    <property type="entry name" value="UPF0313 PROTEIN YGIQ"/>
    <property type="match status" value="1"/>
</dbReference>
<accession>A0A7W7Y352</accession>
<feature type="compositionally biased region" description="Basic residues" evidence="7">
    <location>
        <begin position="564"/>
        <end position="573"/>
    </location>
</feature>
<dbReference type="Pfam" id="PF08497">
    <property type="entry name" value="Radical_SAM_N"/>
    <property type="match status" value="1"/>
</dbReference>
<dbReference type="Proteomes" id="UP000528322">
    <property type="component" value="Unassembled WGS sequence"/>
</dbReference>
<evidence type="ECO:0000256" key="5">
    <source>
        <dbReference type="ARBA" id="ARBA00023004"/>
    </source>
</evidence>
<evidence type="ECO:0000256" key="2">
    <source>
        <dbReference type="ARBA" id="ARBA00022485"/>
    </source>
</evidence>
<proteinExistence type="predicted"/>
<feature type="region of interest" description="Disordered" evidence="7">
    <location>
        <begin position="542"/>
        <end position="573"/>
    </location>
</feature>
<keyword evidence="3" id="KW-0949">S-adenosyl-L-methionine</keyword>
<dbReference type="InterPro" id="IPR022946">
    <property type="entry name" value="UPF0313"/>
</dbReference>
<dbReference type="SUPFAM" id="SSF102114">
    <property type="entry name" value="Radical SAM enzymes"/>
    <property type="match status" value="1"/>
</dbReference>
<dbReference type="EMBL" id="JACHID010000002">
    <property type="protein sequence ID" value="MBB5021173.1"/>
    <property type="molecule type" value="Genomic_DNA"/>
</dbReference>
<evidence type="ECO:0000256" key="6">
    <source>
        <dbReference type="ARBA" id="ARBA00023014"/>
    </source>
</evidence>
<evidence type="ECO:0000313" key="9">
    <source>
        <dbReference type="EMBL" id="MBB5021173.1"/>
    </source>
</evidence>
<dbReference type="PROSITE" id="PS01278">
    <property type="entry name" value="MTTASE_RADICAL"/>
    <property type="match status" value="1"/>
</dbReference>
<keyword evidence="5" id="KW-0408">Iron</keyword>
<keyword evidence="2" id="KW-0004">4Fe-4S</keyword>
<gene>
    <name evidence="9" type="ORF">HNR37_000479</name>
</gene>
<dbReference type="GO" id="GO:0003824">
    <property type="term" value="F:catalytic activity"/>
    <property type="evidence" value="ECO:0007669"/>
    <property type="project" value="InterPro"/>
</dbReference>
<dbReference type="InterPro" id="IPR023404">
    <property type="entry name" value="rSAM_horseshoe"/>
</dbReference>
<dbReference type="SFLD" id="SFLDG01082">
    <property type="entry name" value="B12-binding_domain_containing"/>
    <property type="match status" value="1"/>
</dbReference>
<dbReference type="InterPro" id="IPR013704">
    <property type="entry name" value="UPF0313_N"/>
</dbReference>
<evidence type="ECO:0000256" key="1">
    <source>
        <dbReference type="ARBA" id="ARBA00001966"/>
    </source>
</evidence>
<name>A0A7W7Y352_9BACT</name>
<dbReference type="InterPro" id="IPR058240">
    <property type="entry name" value="rSAM_sf"/>
</dbReference>
<dbReference type="InterPro" id="IPR020612">
    <property type="entry name" value="Methylthiotransferase_CS"/>
</dbReference>